<comment type="caution">
    <text evidence="9">The sequence shown here is derived from an EMBL/GenBank/DDBJ whole genome shotgun (WGS) entry which is preliminary data.</text>
</comment>
<evidence type="ECO:0000256" key="1">
    <source>
        <dbReference type="ARBA" id="ARBA00004141"/>
    </source>
</evidence>
<sequence>MVVLATVVLVLRTATVELRGRWYYGGVYFVAEVLRWYGGGGATRVQGPRKRRRRNFRLEKLDCGFGSFLLGLNKRTYEQAGVDTVGNTPGSYREPGLDWMIAFLFASSFVGILAIVPLRKIMIIDYKLTYPSGIATAVLINGFHTSKGNKDAKYAYIFFIYIYIYSASYLRQIN</sequence>
<dbReference type="InterPro" id="IPR045035">
    <property type="entry name" value="YSL-like"/>
</dbReference>
<proteinExistence type="inferred from homology"/>
<dbReference type="PANTHER" id="PTHR31645">
    <property type="entry name" value="OLIGOPEPTIDE TRANSPORTER YGL114W-RELATED"/>
    <property type="match status" value="1"/>
</dbReference>
<feature type="transmembrane region" description="Helical" evidence="7">
    <location>
        <begin position="152"/>
        <end position="170"/>
    </location>
</feature>
<keyword evidence="6 7" id="KW-0472">Membrane</keyword>
<feature type="transmembrane region" description="Helical" evidence="7">
    <location>
        <begin position="99"/>
        <end position="116"/>
    </location>
</feature>
<reference evidence="9 10" key="1">
    <citation type="journal article" date="2023" name="bioRxiv">
        <title>Genome report: Whole genome sequence and annotation of Penstemon davidsonii.</title>
        <authorList>
            <person name="Ostevik K.L."/>
            <person name="Alabady M."/>
            <person name="Zhang M."/>
            <person name="Rausher M.D."/>
        </authorList>
    </citation>
    <scope>NUCLEOTIDE SEQUENCE [LARGE SCALE GENOMIC DNA]</scope>
    <source>
        <strain evidence="9">DNT005</strain>
        <tissue evidence="9">Whole leaf</tissue>
    </source>
</reference>
<evidence type="ECO:0000256" key="3">
    <source>
        <dbReference type="ARBA" id="ARBA00022448"/>
    </source>
</evidence>
<evidence type="ECO:0000313" key="10">
    <source>
        <dbReference type="Proteomes" id="UP001291926"/>
    </source>
</evidence>
<keyword evidence="4 7" id="KW-0812">Transmembrane</keyword>
<evidence type="ECO:0000256" key="4">
    <source>
        <dbReference type="ARBA" id="ARBA00022692"/>
    </source>
</evidence>
<evidence type="ECO:0000256" key="6">
    <source>
        <dbReference type="ARBA" id="ARBA00023136"/>
    </source>
</evidence>
<feature type="chain" id="PRO_5046261631" evidence="8">
    <location>
        <begin position="21"/>
        <end position="174"/>
    </location>
</feature>
<keyword evidence="5 7" id="KW-1133">Transmembrane helix</keyword>
<comment type="similarity">
    <text evidence="2">Belongs to the YSL (TC 2.A.67.2) family.</text>
</comment>
<dbReference type="InterPro" id="IPR004813">
    <property type="entry name" value="OPT"/>
</dbReference>
<gene>
    <name evidence="9" type="ORF">RD792_004155</name>
</gene>
<accession>A0ABR0DGP8</accession>
<keyword evidence="10" id="KW-1185">Reference proteome</keyword>
<feature type="signal peptide" evidence="8">
    <location>
        <begin position="1"/>
        <end position="20"/>
    </location>
</feature>
<keyword evidence="3" id="KW-0813">Transport</keyword>
<dbReference type="Proteomes" id="UP001291926">
    <property type="component" value="Unassembled WGS sequence"/>
</dbReference>
<evidence type="ECO:0000256" key="5">
    <source>
        <dbReference type="ARBA" id="ARBA00022989"/>
    </source>
</evidence>
<dbReference type="PANTHER" id="PTHR31645:SF4">
    <property type="entry name" value="METAL-NICOTIANAMINE TRANSPORTER YSL3"/>
    <property type="match status" value="1"/>
</dbReference>
<evidence type="ECO:0000256" key="8">
    <source>
        <dbReference type="SAM" id="SignalP"/>
    </source>
</evidence>
<comment type="subcellular location">
    <subcellularLocation>
        <location evidence="1">Membrane</location>
        <topology evidence="1">Multi-pass membrane protein</topology>
    </subcellularLocation>
</comment>
<name>A0ABR0DGP8_9LAMI</name>
<organism evidence="9 10">
    <name type="scientific">Penstemon davidsonii</name>
    <dbReference type="NCBI Taxonomy" id="160366"/>
    <lineage>
        <taxon>Eukaryota</taxon>
        <taxon>Viridiplantae</taxon>
        <taxon>Streptophyta</taxon>
        <taxon>Embryophyta</taxon>
        <taxon>Tracheophyta</taxon>
        <taxon>Spermatophyta</taxon>
        <taxon>Magnoliopsida</taxon>
        <taxon>eudicotyledons</taxon>
        <taxon>Gunneridae</taxon>
        <taxon>Pentapetalae</taxon>
        <taxon>asterids</taxon>
        <taxon>lamiids</taxon>
        <taxon>Lamiales</taxon>
        <taxon>Plantaginaceae</taxon>
        <taxon>Cheloneae</taxon>
        <taxon>Penstemon</taxon>
    </lineage>
</organism>
<keyword evidence="8" id="KW-0732">Signal</keyword>
<dbReference type="Pfam" id="PF03169">
    <property type="entry name" value="OPT"/>
    <property type="match status" value="1"/>
</dbReference>
<evidence type="ECO:0000313" key="9">
    <source>
        <dbReference type="EMBL" id="KAK4488392.1"/>
    </source>
</evidence>
<evidence type="ECO:0000256" key="2">
    <source>
        <dbReference type="ARBA" id="ARBA00010276"/>
    </source>
</evidence>
<dbReference type="EMBL" id="JAYDYQ010001088">
    <property type="protein sequence ID" value="KAK4488392.1"/>
    <property type="molecule type" value="Genomic_DNA"/>
</dbReference>
<evidence type="ECO:0000256" key="7">
    <source>
        <dbReference type="SAM" id="Phobius"/>
    </source>
</evidence>
<protein>
    <submittedName>
        <fullName evidence="9">Uncharacterized protein</fullName>
    </submittedName>
</protein>